<dbReference type="InterPro" id="IPR013396">
    <property type="entry name" value="CRISPR-assoc_prot_Csy4"/>
</dbReference>
<protein>
    <submittedName>
        <fullName evidence="1">CRISPR-associated endonuclease Csy4</fullName>
    </submittedName>
</protein>
<keyword evidence="2" id="KW-1185">Reference proteome</keyword>
<keyword evidence="1" id="KW-0378">Hydrolase</keyword>
<dbReference type="RefSeq" id="WP_084088881.1">
    <property type="nucleotide sequence ID" value="NZ_FWXD01000002.1"/>
</dbReference>
<evidence type="ECO:0000313" key="2">
    <source>
        <dbReference type="Proteomes" id="UP000192761"/>
    </source>
</evidence>
<gene>
    <name evidence="1" type="ORF">SAMN02745857_00409</name>
</gene>
<keyword evidence="1" id="KW-0540">Nuclease</keyword>
<evidence type="ECO:0000313" key="1">
    <source>
        <dbReference type="EMBL" id="SMC17797.1"/>
    </source>
</evidence>
<reference evidence="1 2" key="1">
    <citation type="submission" date="2017-04" db="EMBL/GenBank/DDBJ databases">
        <authorList>
            <person name="Afonso C.L."/>
            <person name="Miller P.J."/>
            <person name="Scott M.A."/>
            <person name="Spackman E."/>
            <person name="Goraichik I."/>
            <person name="Dimitrov K.M."/>
            <person name="Suarez D.L."/>
            <person name="Swayne D.E."/>
        </authorList>
    </citation>
    <scope>NUCLEOTIDE SEQUENCE [LARGE SCALE GENOMIC DNA]</scope>
    <source>
        <strain evidence="1 2">DSM 23236</strain>
    </source>
</reference>
<dbReference type="GO" id="GO:0004519">
    <property type="term" value="F:endonuclease activity"/>
    <property type="evidence" value="ECO:0007669"/>
    <property type="project" value="UniProtKB-KW"/>
</dbReference>
<dbReference type="InterPro" id="IPR042564">
    <property type="entry name" value="CRISPR-Cas6/Csy4_sf"/>
</dbReference>
<dbReference type="Gene3D" id="3.30.70.2540">
    <property type="entry name" value="CRISPR-associated endoribonuclease Cas6/Csy4"/>
    <property type="match status" value="1"/>
</dbReference>
<dbReference type="CDD" id="cd09739">
    <property type="entry name" value="Cas6_I-F"/>
    <property type="match status" value="1"/>
</dbReference>
<dbReference type="Pfam" id="PF09618">
    <property type="entry name" value="Cas_Csy4"/>
    <property type="match status" value="1"/>
</dbReference>
<keyword evidence="1" id="KW-0255">Endonuclease</keyword>
<dbReference type="GO" id="GO:0043571">
    <property type="term" value="P:maintenance of CRISPR repeat elements"/>
    <property type="evidence" value="ECO:0007669"/>
    <property type="project" value="InterPro"/>
</dbReference>
<proteinExistence type="predicted"/>
<name>A0A1W1X1M4_9NEIS</name>
<accession>A0A1W1X1M4</accession>
<dbReference type="STRING" id="1121001.SAMN02745857_00409"/>
<dbReference type="NCBIfam" id="TIGR02563">
    <property type="entry name" value="cas_Csy4"/>
    <property type="match status" value="1"/>
</dbReference>
<dbReference type="Proteomes" id="UP000192761">
    <property type="component" value="Unassembled WGS sequence"/>
</dbReference>
<dbReference type="OrthoDB" id="259831at2"/>
<sequence length="185" mass="20875">MDHYLDIRLWTDPDLALGTVELMNTLFAKLHRHLGQTANGRIGISFPNHGKLLGDALRLHGNRQDLQQLMADNWLQGLRDLTRIAAISPVPDQASHRIVRRVQAKSAHNKRLRSVRKGWLTETEAQTTIPDDQQKPLPFPYAELQSKSNGNLMRVYIQHGPEQPEPVAGIFTAYGLSSTATIPWF</sequence>
<dbReference type="EMBL" id="FWXD01000002">
    <property type="protein sequence ID" value="SMC17797.1"/>
    <property type="molecule type" value="Genomic_DNA"/>
</dbReference>
<organism evidence="1 2">
    <name type="scientific">Andreprevotia lacus DSM 23236</name>
    <dbReference type="NCBI Taxonomy" id="1121001"/>
    <lineage>
        <taxon>Bacteria</taxon>
        <taxon>Pseudomonadati</taxon>
        <taxon>Pseudomonadota</taxon>
        <taxon>Betaproteobacteria</taxon>
        <taxon>Neisseriales</taxon>
        <taxon>Chitinibacteraceae</taxon>
        <taxon>Andreprevotia</taxon>
    </lineage>
</organism>
<dbReference type="AlphaFoldDB" id="A0A1W1X1M4"/>